<accession>A0A6J6G423</accession>
<protein>
    <submittedName>
        <fullName evidence="1">Unannotated protein</fullName>
    </submittedName>
</protein>
<evidence type="ECO:0000313" key="1">
    <source>
        <dbReference type="EMBL" id="CAB4596006.1"/>
    </source>
</evidence>
<organism evidence="1">
    <name type="scientific">freshwater metagenome</name>
    <dbReference type="NCBI Taxonomy" id="449393"/>
    <lineage>
        <taxon>unclassified sequences</taxon>
        <taxon>metagenomes</taxon>
        <taxon>ecological metagenomes</taxon>
    </lineage>
</organism>
<dbReference type="SUPFAM" id="SSF69118">
    <property type="entry name" value="AhpD-like"/>
    <property type="match status" value="1"/>
</dbReference>
<dbReference type="InterPro" id="IPR029032">
    <property type="entry name" value="AhpD-like"/>
</dbReference>
<reference evidence="1" key="1">
    <citation type="submission" date="2020-05" db="EMBL/GenBank/DDBJ databases">
        <authorList>
            <person name="Chiriac C."/>
            <person name="Salcher M."/>
            <person name="Ghai R."/>
            <person name="Kavagutti S V."/>
        </authorList>
    </citation>
    <scope>NUCLEOTIDE SEQUENCE</scope>
</reference>
<dbReference type="EMBL" id="CAEZTS010000236">
    <property type="protein sequence ID" value="CAB4596006.1"/>
    <property type="molecule type" value="Genomic_DNA"/>
</dbReference>
<proteinExistence type="predicted"/>
<gene>
    <name evidence="1" type="ORF">UFOPK1722_01899</name>
</gene>
<sequence>MAPTIRPDLAAAHERAWTSLTSAGTWFSARERRALTRVAIAAMWSGSAEPVDTGADVSDEAAAAASRLASGSPHVTREWYESVRDAIGPLAFVELVGLVAVASAAASFRRTLGLVEIELPDVESSGAADDGPSRIDPPELAEAKWNWVPVAAPADKTAAVVQALTAVPATFDELWSLADAQYIPDAEMVDPKWTRGTLTRVDMELIATRVSFSRECHY</sequence>
<name>A0A6J6G423_9ZZZZ</name>
<dbReference type="AlphaFoldDB" id="A0A6J6G423"/>